<keyword evidence="3" id="KW-1185">Reference proteome</keyword>
<proteinExistence type="predicted"/>
<reference evidence="2 3" key="1">
    <citation type="submission" date="2019-05" db="EMBL/GenBank/DDBJ databases">
        <title>Emergence of the Ug99 lineage of the wheat stem rust pathogen through somatic hybridization.</title>
        <authorList>
            <person name="Li F."/>
            <person name="Upadhyaya N.M."/>
            <person name="Sperschneider J."/>
            <person name="Matny O."/>
            <person name="Nguyen-Phuc H."/>
            <person name="Mago R."/>
            <person name="Raley C."/>
            <person name="Miller M.E."/>
            <person name="Silverstein K.A.T."/>
            <person name="Henningsen E."/>
            <person name="Hirsch C.D."/>
            <person name="Visser B."/>
            <person name="Pretorius Z.A."/>
            <person name="Steffenson B.J."/>
            <person name="Schwessinger B."/>
            <person name="Dodds P.N."/>
            <person name="Figueroa M."/>
        </authorList>
    </citation>
    <scope>NUCLEOTIDE SEQUENCE [LARGE SCALE GENOMIC DNA]</scope>
    <source>
        <strain evidence="2">21-0</strain>
    </source>
</reference>
<dbReference type="EMBL" id="VSWC01000015">
    <property type="protein sequence ID" value="KAA1113432.1"/>
    <property type="molecule type" value="Genomic_DNA"/>
</dbReference>
<name>A0A5B0QJW3_PUCGR</name>
<evidence type="ECO:0000313" key="2">
    <source>
        <dbReference type="EMBL" id="KAA1113432.1"/>
    </source>
</evidence>
<evidence type="ECO:0000256" key="1">
    <source>
        <dbReference type="SAM" id="MobiDB-lite"/>
    </source>
</evidence>
<feature type="region of interest" description="Disordered" evidence="1">
    <location>
        <begin position="31"/>
        <end position="60"/>
    </location>
</feature>
<comment type="caution">
    <text evidence="2">The sequence shown here is derived from an EMBL/GenBank/DDBJ whole genome shotgun (WGS) entry which is preliminary data.</text>
</comment>
<organism evidence="2 3">
    <name type="scientific">Puccinia graminis f. sp. tritici</name>
    <dbReference type="NCBI Taxonomy" id="56615"/>
    <lineage>
        <taxon>Eukaryota</taxon>
        <taxon>Fungi</taxon>
        <taxon>Dikarya</taxon>
        <taxon>Basidiomycota</taxon>
        <taxon>Pucciniomycotina</taxon>
        <taxon>Pucciniomycetes</taxon>
        <taxon>Pucciniales</taxon>
        <taxon>Pucciniaceae</taxon>
        <taxon>Puccinia</taxon>
    </lineage>
</organism>
<evidence type="ECO:0000313" key="3">
    <source>
        <dbReference type="Proteomes" id="UP000324748"/>
    </source>
</evidence>
<protein>
    <submittedName>
        <fullName evidence="2">Uncharacterized protein</fullName>
    </submittedName>
</protein>
<dbReference type="Proteomes" id="UP000324748">
    <property type="component" value="Unassembled WGS sequence"/>
</dbReference>
<dbReference type="AlphaFoldDB" id="A0A5B0QJW3"/>
<gene>
    <name evidence="2" type="ORF">PGT21_031395</name>
</gene>
<sequence>MKKKEYEETGLFIPAVSNLFVSFKFERPVTPDGECGNGQPSVIQTHKLPHPKPRQSPTKCRNQDVGQFLPTSHHQNFNNGQTGISFKWDSGLGQACEFQSSQLDSELDSEWVVV</sequence>
<accession>A0A5B0QJW3</accession>